<name>A0A0G1N1H6_9BACT</name>
<evidence type="ECO:0000313" key="2">
    <source>
        <dbReference type="Proteomes" id="UP000034727"/>
    </source>
</evidence>
<reference evidence="1 2" key="1">
    <citation type="journal article" date="2015" name="Nature">
        <title>rRNA introns, odd ribosomes, and small enigmatic genomes across a large radiation of phyla.</title>
        <authorList>
            <person name="Brown C.T."/>
            <person name="Hug L.A."/>
            <person name="Thomas B.C."/>
            <person name="Sharon I."/>
            <person name="Castelle C.J."/>
            <person name="Singh A."/>
            <person name="Wilkins M.J."/>
            <person name="Williams K.H."/>
            <person name="Banfield J.F."/>
        </authorList>
    </citation>
    <scope>NUCLEOTIDE SEQUENCE [LARGE SCALE GENOMIC DNA]</scope>
</reference>
<dbReference type="PROSITE" id="PS51257">
    <property type="entry name" value="PROKAR_LIPOPROTEIN"/>
    <property type="match status" value="1"/>
</dbReference>
<gene>
    <name evidence="1" type="ORF">UX22_C0023G0002</name>
</gene>
<dbReference type="Proteomes" id="UP000034727">
    <property type="component" value="Unassembled WGS sequence"/>
</dbReference>
<accession>A0A0G1N1H6</accession>
<sequence>MRRKYFPIVVVMFVMLLGCAGEFQVFYSKPVVIQTRLSKHFEFLGKTRTTIFNRTQFFVKVIGYDKSEIARLGPGAEIIDFDYVLFEYTKTPVVGLVYEDNKYNKAIGVWAKTISITNNRDGVIDIDSFYYLNGNRYTSNSSTPIGRGYSSGVGRIPKPKFGNEFNIIFITCGSSASINIDKTTFELGIGAARNLRYATKTRLSVGATKIFTVRLINGDDAVTKTMKGRLYIGGSGHNPSAIVVLITPSGVAYL</sequence>
<comment type="caution">
    <text evidence="1">The sequence shown here is derived from an EMBL/GenBank/DDBJ whole genome shotgun (WGS) entry which is preliminary data.</text>
</comment>
<dbReference type="AlphaFoldDB" id="A0A0G1N1H6"/>
<evidence type="ECO:0000313" key="1">
    <source>
        <dbReference type="EMBL" id="KKU14466.1"/>
    </source>
</evidence>
<organism evidence="1 2">
    <name type="scientific">Candidatus Jorgensenbacteria bacterium GW2011_GWA2_45_9</name>
    <dbReference type="NCBI Taxonomy" id="1618663"/>
    <lineage>
        <taxon>Bacteria</taxon>
        <taxon>Candidatus Joergenseniibacteriota</taxon>
    </lineage>
</organism>
<protein>
    <submittedName>
        <fullName evidence="1">Uncharacterized protein</fullName>
    </submittedName>
</protein>
<dbReference type="EMBL" id="LCLJ01000023">
    <property type="protein sequence ID" value="KKU14466.1"/>
    <property type="molecule type" value="Genomic_DNA"/>
</dbReference>
<proteinExistence type="predicted"/>